<proteinExistence type="predicted"/>
<comment type="caution">
    <text evidence="1">The sequence shown here is derived from an EMBL/GenBank/DDBJ whole genome shotgun (WGS) entry which is preliminary data.</text>
</comment>
<keyword evidence="2" id="KW-1185">Reference proteome</keyword>
<dbReference type="Proteomes" id="UP000434172">
    <property type="component" value="Unassembled WGS sequence"/>
</dbReference>
<evidence type="ECO:0000313" key="1">
    <source>
        <dbReference type="EMBL" id="KAF0328932.1"/>
    </source>
</evidence>
<evidence type="ECO:0008006" key="3">
    <source>
        <dbReference type="Google" id="ProtNLM"/>
    </source>
</evidence>
<dbReference type="AlphaFoldDB" id="A0A8H3WN97"/>
<gene>
    <name evidence="1" type="ORF">GQ607_003957</name>
</gene>
<protein>
    <recommendedName>
        <fullName evidence="3">BTB domain-containing protein</fullName>
    </recommendedName>
</protein>
<dbReference type="EMBL" id="WOWK01000015">
    <property type="protein sequence ID" value="KAF0328932.1"/>
    <property type="molecule type" value="Genomic_DNA"/>
</dbReference>
<name>A0A8H3WN97_9PEZI</name>
<reference evidence="1 2" key="1">
    <citation type="submission" date="2019-12" db="EMBL/GenBank/DDBJ databases">
        <title>A genome sequence resource for the geographically widespread anthracnose pathogen Colletotrichum asianum.</title>
        <authorList>
            <person name="Meng Y."/>
        </authorList>
    </citation>
    <scope>NUCLEOTIDE SEQUENCE [LARGE SCALE GENOMIC DNA]</scope>
    <source>
        <strain evidence="1 2">ICMP 18580</strain>
    </source>
</reference>
<sequence>MAGRAEDETMKDISSQLPRELAIVNDTSVGDITMNDTTKQGSIAKTNSFYAMQSVNDTAMADVTTMGDITIGEVVASTPKCRQTSTARPSGNLVQGKDVTMADGTSLRDATMGDITGGSPKARIAAKNEPATGGHSLRSDVSRMEAIAATLRPRPLPVIPPASTVKTTPAEGPRLAVFDYFGSTMVDFIVGPQGRKISIHANVLLANPDCACFRETLQRQKNGHGAKKLRLMDHPDVVGLMTQFLYTGKVPFIPRRLLQKHCAPAARHPITMLSHTIVKNDSVRLENVTLAAVSPEQFQMGSWSKNISAEEERLRDYGNYELQMRQKSAAATAPTTDNAEGRSQTVRYWRECVQPHLQNVEKIPVFGMSILRVEAELYQLKLVQLMLFADSYNMAWLFHDTLASYCKGEALFQRDRPLERHVELAYRCATFRLLPELMVEYGRFCAWRRDSDIDIMFGGYLSDFVADVKLKKTEGNPIPPIIGRFLRVQI</sequence>
<accession>A0A8H3WN97</accession>
<organism evidence="1 2">
    <name type="scientific">Colletotrichum asianum</name>
    <dbReference type="NCBI Taxonomy" id="702518"/>
    <lineage>
        <taxon>Eukaryota</taxon>
        <taxon>Fungi</taxon>
        <taxon>Dikarya</taxon>
        <taxon>Ascomycota</taxon>
        <taxon>Pezizomycotina</taxon>
        <taxon>Sordariomycetes</taxon>
        <taxon>Hypocreomycetidae</taxon>
        <taxon>Glomerellales</taxon>
        <taxon>Glomerellaceae</taxon>
        <taxon>Colletotrichum</taxon>
        <taxon>Colletotrichum gloeosporioides species complex</taxon>
    </lineage>
</organism>
<evidence type="ECO:0000313" key="2">
    <source>
        <dbReference type="Proteomes" id="UP000434172"/>
    </source>
</evidence>
<dbReference type="OrthoDB" id="4849416at2759"/>